<proteinExistence type="predicted"/>
<evidence type="ECO:0000313" key="3">
    <source>
        <dbReference type="EMBL" id="GLQ17134.1"/>
    </source>
</evidence>
<sequence length="73" mass="8004">MRSFLLYISISMFVLAAICGIAEATIYGGIDENGVLQESLFLPLTFIFAAGGLVFWVLFAIQLLFNSKNRPNG</sequence>
<dbReference type="Proteomes" id="UP001161405">
    <property type="component" value="Unassembled WGS sequence"/>
</dbReference>
<comment type="caution">
    <text evidence="3">The sequence shown here is derived from an EMBL/GenBank/DDBJ whole genome shotgun (WGS) entry which is preliminary data.</text>
</comment>
<keyword evidence="1" id="KW-0472">Membrane</keyword>
<feature type="transmembrane region" description="Helical" evidence="1">
    <location>
        <begin position="40"/>
        <end position="65"/>
    </location>
</feature>
<evidence type="ECO:0000313" key="4">
    <source>
        <dbReference type="Proteomes" id="UP001161405"/>
    </source>
</evidence>
<accession>A0ABQ5UPF5</accession>
<keyword evidence="4" id="KW-1185">Reference proteome</keyword>
<feature type="domain" description="DUF3955" evidence="2">
    <location>
        <begin position="8"/>
        <end position="61"/>
    </location>
</feature>
<protein>
    <recommendedName>
        <fullName evidence="2">DUF3955 domain-containing protein</fullName>
    </recommendedName>
</protein>
<keyword evidence="1" id="KW-0812">Transmembrane</keyword>
<dbReference type="InterPro" id="IPR025016">
    <property type="entry name" value="DUF3955"/>
</dbReference>
<dbReference type="Pfam" id="PF13127">
    <property type="entry name" value="DUF3955"/>
    <property type="match status" value="1"/>
</dbReference>
<organism evidence="3 4">
    <name type="scientific">Maritalea porphyrae</name>
    <dbReference type="NCBI Taxonomy" id="880732"/>
    <lineage>
        <taxon>Bacteria</taxon>
        <taxon>Pseudomonadati</taxon>
        <taxon>Pseudomonadota</taxon>
        <taxon>Alphaproteobacteria</taxon>
        <taxon>Hyphomicrobiales</taxon>
        <taxon>Devosiaceae</taxon>
        <taxon>Maritalea</taxon>
    </lineage>
</organism>
<keyword evidence="1" id="KW-1133">Transmembrane helix</keyword>
<evidence type="ECO:0000259" key="2">
    <source>
        <dbReference type="Pfam" id="PF13127"/>
    </source>
</evidence>
<gene>
    <name evidence="3" type="ORF">GCM10007879_13830</name>
</gene>
<name>A0ABQ5UPF5_9HYPH</name>
<dbReference type="EMBL" id="BSNI01000002">
    <property type="protein sequence ID" value="GLQ17134.1"/>
    <property type="molecule type" value="Genomic_DNA"/>
</dbReference>
<reference evidence="3" key="2">
    <citation type="submission" date="2023-01" db="EMBL/GenBank/DDBJ databases">
        <title>Draft genome sequence of Maritalea porphyrae strain NBRC 107169.</title>
        <authorList>
            <person name="Sun Q."/>
            <person name="Mori K."/>
        </authorList>
    </citation>
    <scope>NUCLEOTIDE SEQUENCE</scope>
    <source>
        <strain evidence="3">NBRC 107169</strain>
    </source>
</reference>
<evidence type="ECO:0000256" key="1">
    <source>
        <dbReference type="SAM" id="Phobius"/>
    </source>
</evidence>
<reference evidence="3" key="1">
    <citation type="journal article" date="2014" name="Int. J. Syst. Evol. Microbiol.">
        <title>Complete genome of a new Firmicutes species belonging to the dominant human colonic microbiota ('Ruminococcus bicirculans') reveals two chromosomes and a selective capacity to utilize plant glucans.</title>
        <authorList>
            <consortium name="NISC Comparative Sequencing Program"/>
            <person name="Wegmann U."/>
            <person name="Louis P."/>
            <person name="Goesmann A."/>
            <person name="Henrissat B."/>
            <person name="Duncan S.H."/>
            <person name="Flint H.J."/>
        </authorList>
    </citation>
    <scope>NUCLEOTIDE SEQUENCE</scope>
    <source>
        <strain evidence="3">NBRC 107169</strain>
    </source>
</reference>
<dbReference type="RefSeq" id="WP_284363056.1">
    <property type="nucleotide sequence ID" value="NZ_BSNI01000002.1"/>
</dbReference>